<reference evidence="1" key="1">
    <citation type="submission" date="2023-03" db="EMBL/GenBank/DDBJ databases">
        <title>Massive genome expansion in bonnet fungi (Mycena s.s.) driven by repeated elements and novel gene families across ecological guilds.</title>
        <authorList>
            <consortium name="Lawrence Berkeley National Laboratory"/>
            <person name="Harder C.B."/>
            <person name="Miyauchi S."/>
            <person name="Viragh M."/>
            <person name="Kuo A."/>
            <person name="Thoen E."/>
            <person name="Andreopoulos B."/>
            <person name="Lu D."/>
            <person name="Skrede I."/>
            <person name="Drula E."/>
            <person name="Henrissat B."/>
            <person name="Morin E."/>
            <person name="Kohler A."/>
            <person name="Barry K."/>
            <person name="LaButti K."/>
            <person name="Morin E."/>
            <person name="Salamov A."/>
            <person name="Lipzen A."/>
            <person name="Mereny Z."/>
            <person name="Hegedus B."/>
            <person name="Baldrian P."/>
            <person name="Stursova M."/>
            <person name="Weitz H."/>
            <person name="Taylor A."/>
            <person name="Grigoriev I.V."/>
            <person name="Nagy L.G."/>
            <person name="Martin F."/>
            <person name="Kauserud H."/>
        </authorList>
    </citation>
    <scope>NUCLEOTIDE SEQUENCE</scope>
    <source>
        <strain evidence="1">CBHHK002</strain>
    </source>
</reference>
<dbReference type="SUPFAM" id="SSF53474">
    <property type="entry name" value="alpha/beta-Hydrolases"/>
    <property type="match status" value="1"/>
</dbReference>
<accession>A0AAD6YXY3</accession>
<sequence length="210" mass="23719">QGQRIVPLAHSAGAFSIVCSTKFINIPISPYAGMILIEPSIIAPELFHHYIERNLSRLTAAICVQHDTWTSREVAHQWLQSHYPWDIWDPCVLRCLTDHGLVETPDGGVTLKCEKSQEANCYPDTYCHFDSVEYVCRICWTVPLHIVWGTQEDDLVPEPTRGSISDRSKGRFVASITRMKGGHMLPQENPDYLVFVICQLLDTISAVPDL</sequence>
<dbReference type="Proteomes" id="UP001218218">
    <property type="component" value="Unassembled WGS sequence"/>
</dbReference>
<feature type="non-terminal residue" evidence="1">
    <location>
        <position position="210"/>
    </location>
</feature>
<gene>
    <name evidence="1" type="ORF">DFH08DRAFT_614709</name>
</gene>
<protein>
    <recommendedName>
        <fullName evidence="3">AB hydrolase-1 domain-containing protein</fullName>
    </recommendedName>
</protein>
<evidence type="ECO:0008006" key="3">
    <source>
        <dbReference type="Google" id="ProtNLM"/>
    </source>
</evidence>
<dbReference type="Gene3D" id="3.40.50.1820">
    <property type="entry name" value="alpha/beta hydrolase"/>
    <property type="match status" value="1"/>
</dbReference>
<evidence type="ECO:0000313" key="2">
    <source>
        <dbReference type="Proteomes" id="UP001218218"/>
    </source>
</evidence>
<dbReference type="InterPro" id="IPR029058">
    <property type="entry name" value="AB_hydrolase_fold"/>
</dbReference>
<organism evidence="1 2">
    <name type="scientific">Mycena albidolilacea</name>
    <dbReference type="NCBI Taxonomy" id="1033008"/>
    <lineage>
        <taxon>Eukaryota</taxon>
        <taxon>Fungi</taxon>
        <taxon>Dikarya</taxon>
        <taxon>Basidiomycota</taxon>
        <taxon>Agaricomycotina</taxon>
        <taxon>Agaricomycetes</taxon>
        <taxon>Agaricomycetidae</taxon>
        <taxon>Agaricales</taxon>
        <taxon>Marasmiineae</taxon>
        <taxon>Mycenaceae</taxon>
        <taxon>Mycena</taxon>
    </lineage>
</organism>
<proteinExistence type="predicted"/>
<evidence type="ECO:0000313" key="1">
    <source>
        <dbReference type="EMBL" id="KAJ7301501.1"/>
    </source>
</evidence>
<name>A0AAD6YXY3_9AGAR</name>
<comment type="caution">
    <text evidence="1">The sequence shown here is derived from an EMBL/GenBank/DDBJ whole genome shotgun (WGS) entry which is preliminary data.</text>
</comment>
<dbReference type="EMBL" id="JARIHO010000133">
    <property type="protein sequence ID" value="KAJ7301501.1"/>
    <property type="molecule type" value="Genomic_DNA"/>
</dbReference>
<feature type="non-terminal residue" evidence="1">
    <location>
        <position position="1"/>
    </location>
</feature>
<dbReference type="AlphaFoldDB" id="A0AAD6YXY3"/>
<keyword evidence="2" id="KW-1185">Reference proteome</keyword>